<dbReference type="GO" id="GO:0034109">
    <property type="term" value="P:homotypic cell-cell adhesion"/>
    <property type="evidence" value="ECO:0007669"/>
    <property type="project" value="TreeGrafter"/>
</dbReference>
<dbReference type="GO" id="GO:0014704">
    <property type="term" value="C:intercalated disc"/>
    <property type="evidence" value="ECO:0007669"/>
    <property type="project" value="TreeGrafter"/>
</dbReference>
<dbReference type="PROSITE" id="PS50835">
    <property type="entry name" value="IG_LIKE"/>
    <property type="match status" value="2"/>
</dbReference>
<evidence type="ECO:0000256" key="8">
    <source>
        <dbReference type="ARBA" id="ARBA00022889"/>
    </source>
</evidence>
<organism evidence="19 20">
    <name type="scientific">Oreochromis aureus</name>
    <name type="common">Israeli tilapia</name>
    <name type="synonym">Chromis aureus</name>
    <dbReference type="NCBI Taxonomy" id="47969"/>
    <lineage>
        <taxon>Eukaryota</taxon>
        <taxon>Metazoa</taxon>
        <taxon>Chordata</taxon>
        <taxon>Craniata</taxon>
        <taxon>Vertebrata</taxon>
        <taxon>Euteleostomi</taxon>
        <taxon>Actinopterygii</taxon>
        <taxon>Neopterygii</taxon>
        <taxon>Teleostei</taxon>
        <taxon>Neoteleostei</taxon>
        <taxon>Acanthomorphata</taxon>
        <taxon>Ovalentaria</taxon>
        <taxon>Cichlomorphae</taxon>
        <taxon>Cichliformes</taxon>
        <taxon>Cichlidae</taxon>
        <taxon>African cichlids</taxon>
        <taxon>Pseudocrenilabrinae</taxon>
        <taxon>Oreochromini</taxon>
        <taxon>Oreochromis</taxon>
    </lineage>
</organism>
<protein>
    <recommendedName>
        <fullName evidence="18">Ig-like domain-containing protein</fullName>
    </recommendedName>
</protein>
<dbReference type="InterPro" id="IPR003599">
    <property type="entry name" value="Ig_sub"/>
</dbReference>
<evidence type="ECO:0000256" key="14">
    <source>
        <dbReference type="ARBA" id="ARBA00023180"/>
    </source>
</evidence>
<keyword evidence="6" id="KW-0732">Signal</keyword>
<evidence type="ECO:0000256" key="16">
    <source>
        <dbReference type="ARBA" id="ARBA00023768"/>
    </source>
</evidence>
<feature type="domain" description="Ig-like" evidence="18">
    <location>
        <begin position="12"/>
        <end position="127"/>
    </location>
</feature>
<keyword evidence="10 17" id="KW-1133">Transmembrane helix</keyword>
<evidence type="ECO:0000256" key="1">
    <source>
        <dbReference type="ARBA" id="ARBA00004435"/>
    </source>
</evidence>
<evidence type="ECO:0000259" key="18">
    <source>
        <dbReference type="PROSITE" id="PS50835"/>
    </source>
</evidence>
<evidence type="ECO:0000256" key="2">
    <source>
        <dbReference type="ARBA" id="ARBA00004536"/>
    </source>
</evidence>
<keyword evidence="4" id="KW-1003">Cell membrane</keyword>
<dbReference type="PANTHER" id="PTHR44468:SF3">
    <property type="entry name" value="COXSACKIEVIRUS AND ADENOVIRUS RECEPTOR"/>
    <property type="match status" value="1"/>
</dbReference>
<evidence type="ECO:0000256" key="12">
    <source>
        <dbReference type="ARBA" id="ARBA00023157"/>
    </source>
</evidence>
<keyword evidence="8" id="KW-0130">Cell adhesion</keyword>
<accession>A0A668RX46</accession>
<dbReference type="Ensembl" id="ENSOABT00000005006.2">
    <property type="protein sequence ID" value="ENSOABP00000004831.1"/>
    <property type="gene ID" value="ENSOABG00000002751.2"/>
</dbReference>
<keyword evidence="5 17" id="KW-0812">Transmembrane</keyword>
<comment type="subcellular location">
    <subcellularLocation>
        <location evidence="16">Basolateral cell membrane</location>
        <topology evidence="16">Single-pass type I membrane protein</topology>
    </subcellularLocation>
    <subcellularLocation>
        <location evidence="2">Cell junction</location>
        <location evidence="2">Adherens junction</location>
    </subcellularLocation>
    <subcellularLocation>
        <location evidence="1">Cell junction</location>
        <location evidence="1">Tight junction</location>
    </subcellularLocation>
</comment>
<evidence type="ECO:0000313" key="19">
    <source>
        <dbReference type="Ensembl" id="ENSOABP00000004831.1"/>
    </source>
</evidence>
<evidence type="ECO:0000256" key="7">
    <source>
        <dbReference type="ARBA" id="ARBA00022737"/>
    </source>
</evidence>
<keyword evidence="7" id="KW-0677">Repeat</keyword>
<dbReference type="GO" id="GO:0005923">
    <property type="term" value="C:bicellular tight junction"/>
    <property type="evidence" value="ECO:0007669"/>
    <property type="project" value="UniProtKB-SubCell"/>
</dbReference>
<dbReference type="Pfam" id="PF07686">
    <property type="entry name" value="V-set"/>
    <property type="match status" value="1"/>
</dbReference>
<keyword evidence="11 17" id="KW-0472">Membrane</keyword>
<dbReference type="InterPro" id="IPR013783">
    <property type="entry name" value="Ig-like_fold"/>
</dbReference>
<dbReference type="GO" id="GO:0005912">
    <property type="term" value="C:adherens junction"/>
    <property type="evidence" value="ECO:0007669"/>
    <property type="project" value="UniProtKB-SubCell"/>
</dbReference>
<keyword evidence="13" id="KW-0675">Receptor</keyword>
<dbReference type="SMART" id="SM00408">
    <property type="entry name" value="IGc2"/>
    <property type="match status" value="2"/>
</dbReference>
<dbReference type="AlphaFoldDB" id="A0A668RX46"/>
<proteinExistence type="predicted"/>
<dbReference type="GO" id="GO:0016323">
    <property type="term" value="C:basolateral plasma membrane"/>
    <property type="evidence" value="ECO:0007669"/>
    <property type="project" value="UniProtKB-SubCell"/>
</dbReference>
<keyword evidence="3" id="KW-0796">Tight junction</keyword>
<evidence type="ECO:0000256" key="5">
    <source>
        <dbReference type="ARBA" id="ARBA00022692"/>
    </source>
</evidence>
<evidence type="ECO:0000256" key="3">
    <source>
        <dbReference type="ARBA" id="ARBA00022427"/>
    </source>
</evidence>
<dbReference type="Pfam" id="PF00047">
    <property type="entry name" value="ig"/>
    <property type="match status" value="1"/>
</dbReference>
<gene>
    <name evidence="19" type="primary">LSAMP</name>
</gene>
<evidence type="ECO:0000256" key="4">
    <source>
        <dbReference type="ARBA" id="ARBA00022475"/>
    </source>
</evidence>
<dbReference type="SMART" id="SM00409">
    <property type="entry name" value="IG"/>
    <property type="match status" value="2"/>
</dbReference>
<dbReference type="InterPro" id="IPR036179">
    <property type="entry name" value="Ig-like_dom_sf"/>
</dbReference>
<evidence type="ECO:0000256" key="11">
    <source>
        <dbReference type="ARBA" id="ARBA00023136"/>
    </source>
</evidence>
<evidence type="ECO:0000313" key="20">
    <source>
        <dbReference type="Proteomes" id="UP000472276"/>
    </source>
</evidence>
<evidence type="ECO:0000256" key="13">
    <source>
        <dbReference type="ARBA" id="ARBA00023170"/>
    </source>
</evidence>
<sequence>MKDANFNSTVFPCEIFILLYSVCALEITSHIKNYYVARDSSVTLNCKFVLESENLGYTEIEWNIVPSDRQQDDEIIIWYTGGVLYSNLYEPLKNRVHFASPDPQDGDASMRILDLKLTDMGTYQCKVKRLPEFGMKNFNLFVMERPSTPVCYIDGEEVEGNSLRMRCRSSQGTPPLNYNWSKASGNKMLPQTAFVDTTAGDLYLRKITESDTGTYRCVVVSLVGMEECEVTLSSPLRHTTQQTINNGTTAAIVTSVIVMIILVIAVIICYRRKKNEGVFGNEILMDELPPHTWLSIKSHNLGPGSLKSTHSAKVRNVNIYNPDEKAPENNEVQYSPCSVWVILVLNQGLEGH</sequence>
<dbReference type="InterPro" id="IPR052307">
    <property type="entry name" value="EJ_Adhesion_Regulator"/>
</dbReference>
<dbReference type="OMA" id="TKSCALE"/>
<name>A0A668RX46_OREAU</name>
<dbReference type="GO" id="GO:0050839">
    <property type="term" value="F:cell adhesion molecule binding"/>
    <property type="evidence" value="ECO:0007669"/>
    <property type="project" value="TreeGrafter"/>
</dbReference>
<dbReference type="InterPro" id="IPR013106">
    <property type="entry name" value="Ig_V-set"/>
</dbReference>
<feature type="domain" description="Ig-like" evidence="18">
    <location>
        <begin position="146"/>
        <end position="233"/>
    </location>
</feature>
<keyword evidence="14" id="KW-0325">Glycoprotein</keyword>
<keyword evidence="12" id="KW-1015">Disulfide bond</keyword>
<keyword evidence="9" id="KW-0965">Cell junction</keyword>
<evidence type="ECO:0000256" key="10">
    <source>
        <dbReference type="ARBA" id="ARBA00022989"/>
    </source>
</evidence>
<dbReference type="Proteomes" id="UP000472276">
    <property type="component" value="Unassembled WGS sequence"/>
</dbReference>
<dbReference type="PANTHER" id="PTHR44468">
    <property type="entry name" value="COXSACKIEVIRUS AND ADENOVIRUS RECEPTOR-RELATED"/>
    <property type="match status" value="1"/>
</dbReference>
<dbReference type="InterPro" id="IPR007110">
    <property type="entry name" value="Ig-like_dom"/>
</dbReference>
<feature type="transmembrane region" description="Helical" evidence="17">
    <location>
        <begin position="250"/>
        <end position="270"/>
    </location>
</feature>
<reference evidence="19" key="1">
    <citation type="submission" date="2025-08" db="UniProtKB">
        <authorList>
            <consortium name="Ensembl"/>
        </authorList>
    </citation>
    <scope>IDENTIFICATION</scope>
</reference>
<evidence type="ECO:0000256" key="15">
    <source>
        <dbReference type="ARBA" id="ARBA00023319"/>
    </source>
</evidence>
<evidence type="ECO:0000256" key="6">
    <source>
        <dbReference type="ARBA" id="ARBA00022729"/>
    </source>
</evidence>
<evidence type="ECO:0000256" key="9">
    <source>
        <dbReference type="ARBA" id="ARBA00022949"/>
    </source>
</evidence>
<keyword evidence="15" id="KW-0393">Immunoglobulin domain</keyword>
<dbReference type="SUPFAM" id="SSF48726">
    <property type="entry name" value="Immunoglobulin"/>
    <property type="match status" value="2"/>
</dbReference>
<evidence type="ECO:0000256" key="17">
    <source>
        <dbReference type="SAM" id="Phobius"/>
    </source>
</evidence>
<dbReference type="InterPro" id="IPR003598">
    <property type="entry name" value="Ig_sub2"/>
</dbReference>
<dbReference type="InterPro" id="IPR013151">
    <property type="entry name" value="Immunoglobulin_dom"/>
</dbReference>
<reference evidence="19" key="2">
    <citation type="submission" date="2025-09" db="UniProtKB">
        <authorList>
            <consortium name="Ensembl"/>
        </authorList>
    </citation>
    <scope>IDENTIFICATION</scope>
</reference>
<dbReference type="Gene3D" id="2.60.40.10">
    <property type="entry name" value="Immunoglobulins"/>
    <property type="match status" value="2"/>
</dbReference>
<keyword evidence="20" id="KW-1185">Reference proteome</keyword>